<feature type="chain" id="PRO_5043349859" description="Prolamin-like domain-containing protein" evidence="1">
    <location>
        <begin position="21"/>
        <end position="97"/>
    </location>
</feature>
<sequence length="97" mass="10140">MKLAAACLVCIAILASPAMAPDPFAAEGFSLFGCTSAVSEMTKCVVDVMKQAVAPHPSCCRAISKLNRCSSVFLKDVPSADMFLIKTVCALWGVPVS</sequence>
<organism evidence="2 3">
    <name type="scientific">Cucurbita argyrosperma subsp. sororia</name>
    <dbReference type="NCBI Taxonomy" id="37648"/>
    <lineage>
        <taxon>Eukaryota</taxon>
        <taxon>Viridiplantae</taxon>
        <taxon>Streptophyta</taxon>
        <taxon>Embryophyta</taxon>
        <taxon>Tracheophyta</taxon>
        <taxon>Spermatophyta</taxon>
        <taxon>Magnoliopsida</taxon>
        <taxon>eudicotyledons</taxon>
        <taxon>Gunneridae</taxon>
        <taxon>Pentapetalae</taxon>
        <taxon>rosids</taxon>
        <taxon>fabids</taxon>
        <taxon>Cucurbitales</taxon>
        <taxon>Cucurbitaceae</taxon>
        <taxon>Cucurbiteae</taxon>
        <taxon>Cucurbita</taxon>
    </lineage>
</organism>
<keyword evidence="3" id="KW-1185">Reference proteome</keyword>
<dbReference type="AlphaFoldDB" id="A0AAV6MZZ8"/>
<accession>A0AAV6MZZ8</accession>
<evidence type="ECO:0000313" key="3">
    <source>
        <dbReference type="Proteomes" id="UP000685013"/>
    </source>
</evidence>
<dbReference type="Proteomes" id="UP000685013">
    <property type="component" value="Chromosome 10"/>
</dbReference>
<dbReference type="EMBL" id="JAGKQH010000010">
    <property type="protein sequence ID" value="KAG6589812.1"/>
    <property type="molecule type" value="Genomic_DNA"/>
</dbReference>
<name>A0AAV6MZZ8_9ROSI</name>
<feature type="non-terminal residue" evidence="2">
    <location>
        <position position="1"/>
    </location>
</feature>
<feature type="signal peptide" evidence="1">
    <location>
        <begin position="1"/>
        <end position="20"/>
    </location>
</feature>
<proteinExistence type="predicted"/>
<comment type="caution">
    <text evidence="2">The sequence shown here is derived from an EMBL/GenBank/DDBJ whole genome shotgun (WGS) entry which is preliminary data.</text>
</comment>
<evidence type="ECO:0000313" key="2">
    <source>
        <dbReference type="EMBL" id="KAG6589812.1"/>
    </source>
</evidence>
<protein>
    <recommendedName>
        <fullName evidence="4">Prolamin-like domain-containing protein</fullName>
    </recommendedName>
</protein>
<reference evidence="2 3" key="1">
    <citation type="journal article" date="2021" name="Hortic Res">
        <title>The domestication of Cucurbita argyrosperma as revealed by the genome of its wild relative.</title>
        <authorList>
            <person name="Barrera-Redondo J."/>
            <person name="Sanchez-de la Vega G."/>
            <person name="Aguirre-Liguori J.A."/>
            <person name="Castellanos-Morales G."/>
            <person name="Gutierrez-Guerrero Y.T."/>
            <person name="Aguirre-Dugua X."/>
            <person name="Aguirre-Planter E."/>
            <person name="Tenaillon M.I."/>
            <person name="Lira-Saade R."/>
            <person name="Eguiarte L.E."/>
        </authorList>
    </citation>
    <scope>NUCLEOTIDE SEQUENCE [LARGE SCALE GENOMIC DNA]</scope>
    <source>
        <strain evidence="2">JBR-2021</strain>
    </source>
</reference>
<gene>
    <name evidence="2" type="ORF">SDJN03_15235</name>
</gene>
<evidence type="ECO:0008006" key="4">
    <source>
        <dbReference type="Google" id="ProtNLM"/>
    </source>
</evidence>
<keyword evidence="1" id="KW-0732">Signal</keyword>
<evidence type="ECO:0000256" key="1">
    <source>
        <dbReference type="SAM" id="SignalP"/>
    </source>
</evidence>